<keyword evidence="3" id="KW-1185">Reference proteome</keyword>
<keyword evidence="1" id="KW-0227">DNA damage</keyword>
<gene>
    <name evidence="2" type="ORF">MCB1EB_1027</name>
</gene>
<dbReference type="CDD" id="cd03468">
    <property type="entry name" value="PolY_like"/>
    <property type="match status" value="1"/>
</dbReference>
<dbReference type="InterPro" id="IPR050356">
    <property type="entry name" value="SulA_CellDiv_inhibitor"/>
</dbReference>
<dbReference type="InterPro" id="IPR043502">
    <property type="entry name" value="DNA/RNA_pol_sf"/>
</dbReference>
<accession>A0A2Z6EUV1</accession>
<dbReference type="Pfam" id="PF00817">
    <property type="entry name" value="IMS"/>
    <property type="match status" value="1"/>
</dbReference>
<protein>
    <submittedName>
        <fullName evidence="2">Nucleotidyltransferase/DNA polymerase</fullName>
    </submittedName>
</protein>
<dbReference type="SUPFAM" id="SSF56672">
    <property type="entry name" value="DNA/RNA polymerases"/>
    <property type="match status" value="1"/>
</dbReference>
<dbReference type="EMBL" id="AP018150">
    <property type="protein sequence ID" value="BBE09188.1"/>
    <property type="molecule type" value="Genomic_DNA"/>
</dbReference>
<evidence type="ECO:0000256" key="1">
    <source>
        <dbReference type="ARBA" id="ARBA00022763"/>
    </source>
</evidence>
<dbReference type="KEGG" id="mcys:MCB1EB_1027"/>
<dbReference type="RefSeq" id="WP_045362388.1">
    <property type="nucleotide sequence ID" value="NZ_AP018150.1"/>
</dbReference>
<dbReference type="PANTHER" id="PTHR35369:SF2">
    <property type="entry name" value="BLR3025 PROTEIN"/>
    <property type="match status" value="1"/>
</dbReference>
<organism evidence="2 3">
    <name type="scientific">Mycoavidus cysteinexigens</name>
    <dbReference type="NCBI Taxonomy" id="1553431"/>
    <lineage>
        <taxon>Bacteria</taxon>
        <taxon>Pseudomonadati</taxon>
        <taxon>Pseudomonadota</taxon>
        <taxon>Betaproteobacteria</taxon>
        <taxon>Burkholderiales</taxon>
        <taxon>Burkholderiaceae</taxon>
        <taxon>Mycoavidus</taxon>
    </lineage>
</organism>
<proteinExistence type="predicted"/>
<evidence type="ECO:0000313" key="2">
    <source>
        <dbReference type="EMBL" id="BBE09188.1"/>
    </source>
</evidence>
<dbReference type="AlphaFoldDB" id="A0A2Z6EUV1"/>
<reference evidence="2 3" key="1">
    <citation type="journal article" date="2018" name="Microbes Environ.">
        <title>Comparative Genomic Insights into Endofungal Lifestyles of Two Bacterial Endosymbionts, Mycoavidus cysteinexigens and Burkholderia rhizoxinica.</title>
        <authorList>
            <person name="Sharmin D."/>
            <person name="Guo Y."/>
            <person name="Nishizawa T."/>
            <person name="Ohshima S."/>
            <person name="Sato Y."/>
            <person name="Takashima Y."/>
            <person name="Narisawa K."/>
            <person name="Ohta H."/>
        </authorList>
    </citation>
    <scope>NUCLEOTIDE SEQUENCE [LARGE SCALE GENOMIC DNA]</scope>
    <source>
        <strain evidence="2 3">B1-EB</strain>
    </source>
</reference>
<evidence type="ECO:0000313" key="3">
    <source>
        <dbReference type="Proteomes" id="UP000282597"/>
    </source>
</evidence>
<sequence>MRVWIGMHLPCLPLESFRPLWSPSDTRGWVVLEKDRVAQLDTVARALGVVPGMRRGGVLTLAPHAQIRERDPAREHTLQRSAALALLRFTPHVVLADETSVILDVYASLRLFGGIRALQRGARALIEAFGVSAHWAVAPTGQAAWLLARSGGGYALSFKTLSRVLGRQPLAILPPAQQYAEWFEGLGCRTMADLCCLPRAGLNKRCGTALLDVLDRALGTAPEAYEWLQAPPEFEARIDLPDRIEQAEAALFATRRLLLQMTGWLAAQQLAVVRFAVVLEHERGRSAIEPSIIEVALGEPMWHDAHLVRLLKERLARTELRAPVIAIRLLAKDVRTVQLHSDTLFSEPGGSATDHARLLELLVARLGRENVLQPLPLADHRPELASRWVPVDKTFISAPSSLPRPAWLLKEPIQIMLRGNRLFYGTPLRLISSAERIEAGWHDRHVVMRDYYVAQSEDHVHYWVYCERVGVNASRTPRWFLHGLFG</sequence>
<name>A0A2Z6EUV1_9BURK</name>
<keyword evidence="2" id="KW-0808">Transferase</keyword>
<dbReference type="PANTHER" id="PTHR35369">
    <property type="entry name" value="BLR3025 PROTEIN-RELATED"/>
    <property type="match status" value="1"/>
</dbReference>
<dbReference type="InterPro" id="IPR001126">
    <property type="entry name" value="UmuC"/>
</dbReference>
<dbReference type="GO" id="GO:0006281">
    <property type="term" value="P:DNA repair"/>
    <property type="evidence" value="ECO:0007669"/>
    <property type="project" value="InterPro"/>
</dbReference>
<dbReference type="Proteomes" id="UP000282597">
    <property type="component" value="Chromosome"/>
</dbReference>
<dbReference type="GO" id="GO:0016740">
    <property type="term" value="F:transferase activity"/>
    <property type="evidence" value="ECO:0007669"/>
    <property type="project" value="UniProtKB-KW"/>
</dbReference>